<keyword evidence="2" id="KW-1185">Reference proteome</keyword>
<name>A0ACC0STR9_POPTR</name>
<proteinExistence type="predicted"/>
<evidence type="ECO:0000313" key="2">
    <source>
        <dbReference type="Proteomes" id="UP000006729"/>
    </source>
</evidence>
<protein>
    <submittedName>
        <fullName evidence="1">Uncharacterized protein</fullName>
    </submittedName>
</protein>
<gene>
    <name evidence="1" type="ORF">POPTR_006G120901v4</name>
</gene>
<sequence>MLTHHSLLPIPSAHSPLPTRDPTLHSPPFIPSPFTFPFTLSTLHSPLSTLHQIKIKKSVDSVPLSTESTHQQRCLQSPLSQLVLLAIEIRSVLGETKS</sequence>
<reference evidence="1 2" key="1">
    <citation type="journal article" date="2006" name="Science">
        <title>The genome of black cottonwood, Populus trichocarpa (Torr. &amp; Gray).</title>
        <authorList>
            <person name="Tuskan G.A."/>
            <person name="Difazio S."/>
            <person name="Jansson S."/>
            <person name="Bohlmann J."/>
            <person name="Grigoriev I."/>
            <person name="Hellsten U."/>
            <person name="Putnam N."/>
            <person name="Ralph S."/>
            <person name="Rombauts S."/>
            <person name="Salamov A."/>
            <person name="Schein J."/>
            <person name="Sterck L."/>
            <person name="Aerts A."/>
            <person name="Bhalerao R.R."/>
            <person name="Bhalerao R.P."/>
            <person name="Blaudez D."/>
            <person name="Boerjan W."/>
            <person name="Brun A."/>
            <person name="Brunner A."/>
            <person name="Busov V."/>
            <person name="Campbell M."/>
            <person name="Carlson J."/>
            <person name="Chalot M."/>
            <person name="Chapman J."/>
            <person name="Chen G.L."/>
            <person name="Cooper D."/>
            <person name="Coutinho P.M."/>
            <person name="Couturier J."/>
            <person name="Covert S."/>
            <person name="Cronk Q."/>
            <person name="Cunningham R."/>
            <person name="Davis J."/>
            <person name="Degroeve S."/>
            <person name="Dejardin A."/>
            <person name="Depamphilis C."/>
            <person name="Detter J."/>
            <person name="Dirks B."/>
            <person name="Dubchak I."/>
            <person name="Duplessis S."/>
            <person name="Ehlting J."/>
            <person name="Ellis B."/>
            <person name="Gendler K."/>
            <person name="Goodstein D."/>
            <person name="Gribskov M."/>
            <person name="Grimwood J."/>
            <person name="Groover A."/>
            <person name="Gunter L."/>
            <person name="Hamberger B."/>
            <person name="Heinze B."/>
            <person name="Helariutta Y."/>
            <person name="Henrissat B."/>
            <person name="Holligan D."/>
            <person name="Holt R."/>
            <person name="Huang W."/>
            <person name="Islam-Faridi N."/>
            <person name="Jones S."/>
            <person name="Jones-Rhoades M."/>
            <person name="Jorgensen R."/>
            <person name="Joshi C."/>
            <person name="Kangasjarvi J."/>
            <person name="Karlsson J."/>
            <person name="Kelleher C."/>
            <person name="Kirkpatrick R."/>
            <person name="Kirst M."/>
            <person name="Kohler A."/>
            <person name="Kalluri U."/>
            <person name="Larimer F."/>
            <person name="Leebens-Mack J."/>
            <person name="Leple J.C."/>
            <person name="Locascio P."/>
            <person name="Lou Y."/>
            <person name="Lucas S."/>
            <person name="Martin F."/>
            <person name="Montanini B."/>
            <person name="Napoli C."/>
            <person name="Nelson D.R."/>
            <person name="Nelson C."/>
            <person name="Nieminen K."/>
            <person name="Nilsson O."/>
            <person name="Pereda V."/>
            <person name="Peter G."/>
            <person name="Philippe R."/>
            <person name="Pilate G."/>
            <person name="Poliakov A."/>
            <person name="Razumovskaya J."/>
            <person name="Richardson P."/>
            <person name="Rinaldi C."/>
            <person name="Ritland K."/>
            <person name="Rouze P."/>
            <person name="Ryaboy D."/>
            <person name="Schmutz J."/>
            <person name="Schrader J."/>
            <person name="Segerman B."/>
            <person name="Shin H."/>
            <person name="Siddiqui A."/>
            <person name="Sterky F."/>
            <person name="Terry A."/>
            <person name="Tsai C.J."/>
            <person name="Uberbacher E."/>
            <person name="Unneberg P."/>
            <person name="Vahala J."/>
            <person name="Wall K."/>
            <person name="Wessler S."/>
            <person name="Yang G."/>
            <person name="Yin T."/>
            <person name="Douglas C."/>
            <person name="Marra M."/>
            <person name="Sandberg G."/>
            <person name="Van de Peer Y."/>
            <person name="Rokhsar D."/>
        </authorList>
    </citation>
    <scope>NUCLEOTIDE SEQUENCE [LARGE SCALE GENOMIC DNA]</scope>
    <source>
        <strain evidence="2">cv. Nisqually</strain>
    </source>
</reference>
<evidence type="ECO:0000313" key="1">
    <source>
        <dbReference type="EMBL" id="KAI9392650.1"/>
    </source>
</evidence>
<dbReference type="EMBL" id="CM009295">
    <property type="protein sequence ID" value="KAI9392650.1"/>
    <property type="molecule type" value="Genomic_DNA"/>
</dbReference>
<organism evidence="1 2">
    <name type="scientific">Populus trichocarpa</name>
    <name type="common">Western balsam poplar</name>
    <name type="synonym">Populus balsamifera subsp. trichocarpa</name>
    <dbReference type="NCBI Taxonomy" id="3694"/>
    <lineage>
        <taxon>Eukaryota</taxon>
        <taxon>Viridiplantae</taxon>
        <taxon>Streptophyta</taxon>
        <taxon>Embryophyta</taxon>
        <taxon>Tracheophyta</taxon>
        <taxon>Spermatophyta</taxon>
        <taxon>Magnoliopsida</taxon>
        <taxon>eudicotyledons</taxon>
        <taxon>Gunneridae</taxon>
        <taxon>Pentapetalae</taxon>
        <taxon>rosids</taxon>
        <taxon>fabids</taxon>
        <taxon>Malpighiales</taxon>
        <taxon>Salicaceae</taxon>
        <taxon>Saliceae</taxon>
        <taxon>Populus</taxon>
    </lineage>
</organism>
<accession>A0ACC0STR9</accession>
<comment type="caution">
    <text evidence="1">The sequence shown here is derived from an EMBL/GenBank/DDBJ whole genome shotgun (WGS) entry which is preliminary data.</text>
</comment>
<dbReference type="Proteomes" id="UP000006729">
    <property type="component" value="Chromosome 6"/>
</dbReference>